<dbReference type="RefSeq" id="WP_024504652.1">
    <property type="nucleotide sequence ID" value="NZ_CP088148.1"/>
</dbReference>
<evidence type="ECO:0000313" key="2">
    <source>
        <dbReference type="EMBL" id="UTU55037.1"/>
    </source>
</evidence>
<evidence type="ECO:0000259" key="1">
    <source>
        <dbReference type="Pfam" id="PF07508"/>
    </source>
</evidence>
<reference evidence="2 3" key="1">
    <citation type="journal article" date="2022" name="Microbiol. Resour. Announc.">
        <title>Complete Genome Sequence of Mesorhizobium ciceri Strain R30, a Rhizobium Used as a Commercial Inoculant for Chickpea in Argentina.</title>
        <authorList>
            <person name="Foresto E."/>
            <person name="Revale S."/>
            <person name="Primo E."/>
            <person name="Nievas F."/>
            <person name="Carezzano E."/>
            <person name="Puente M."/>
            <person name="Alzari P."/>
            <person name="Mart M."/>
            <person name="Ben-Assaya M."/>
            <person name="Mornico D."/>
            <person name="Santoro M."/>
            <person name="Mart F."/>
            <person name="Giordano W."/>
            <person name="Bogino P."/>
        </authorList>
    </citation>
    <scope>NUCLEOTIDE SEQUENCE [LARGE SCALE GENOMIC DNA]</scope>
    <source>
        <strain evidence="2 3">R30</strain>
    </source>
</reference>
<proteinExistence type="predicted"/>
<accession>A0AB38TLU4</accession>
<organism evidence="2 3">
    <name type="scientific">Mesorhizobium ciceri</name>
    <dbReference type="NCBI Taxonomy" id="39645"/>
    <lineage>
        <taxon>Bacteria</taxon>
        <taxon>Pseudomonadati</taxon>
        <taxon>Pseudomonadota</taxon>
        <taxon>Alphaproteobacteria</taxon>
        <taxon>Hyphomicrobiales</taxon>
        <taxon>Phyllobacteriaceae</taxon>
        <taxon>Mesorhizobium</taxon>
    </lineage>
</organism>
<name>A0AB38TLU4_9HYPH</name>
<gene>
    <name evidence="2" type="ORF">LRP29_32365</name>
</gene>
<dbReference type="EMBL" id="CP088148">
    <property type="protein sequence ID" value="UTU55037.1"/>
    <property type="molecule type" value="Genomic_DNA"/>
</dbReference>
<dbReference type="Proteomes" id="UP001060070">
    <property type="component" value="Plasmid unnamed"/>
</dbReference>
<geneLocation type="plasmid" evidence="2 3">
    <name>unnamed</name>
</geneLocation>
<dbReference type="GO" id="GO:0003677">
    <property type="term" value="F:DNA binding"/>
    <property type="evidence" value="ECO:0007669"/>
    <property type="project" value="InterPro"/>
</dbReference>
<keyword evidence="2" id="KW-0614">Plasmid</keyword>
<dbReference type="Pfam" id="PF07508">
    <property type="entry name" value="Recombinase"/>
    <property type="match status" value="1"/>
</dbReference>
<dbReference type="InterPro" id="IPR011109">
    <property type="entry name" value="DNA_bind_recombinase_dom"/>
</dbReference>
<dbReference type="AlphaFoldDB" id="A0AB38TLU4"/>
<evidence type="ECO:0000313" key="3">
    <source>
        <dbReference type="Proteomes" id="UP001060070"/>
    </source>
</evidence>
<sequence length="61" mass="6845">MLALKEYKGLQTDRGILVHGPPDEIATVRWIYHEYVKAGRTELQIARSLNAKGVVTGLNRP</sequence>
<protein>
    <submittedName>
        <fullName evidence="2">Recombinase family protein</fullName>
    </submittedName>
</protein>
<keyword evidence="3" id="KW-1185">Reference proteome</keyword>
<feature type="domain" description="Recombinase" evidence="1">
    <location>
        <begin position="22"/>
        <end position="59"/>
    </location>
</feature>
<dbReference type="GO" id="GO:0000150">
    <property type="term" value="F:DNA strand exchange activity"/>
    <property type="evidence" value="ECO:0007669"/>
    <property type="project" value="InterPro"/>
</dbReference>